<comment type="caution">
    <text evidence="1">The sequence shown here is derived from an EMBL/GenBank/DDBJ whole genome shotgun (WGS) entry which is preliminary data.</text>
</comment>
<evidence type="ECO:0000313" key="2">
    <source>
        <dbReference type="Proteomes" id="UP001249851"/>
    </source>
</evidence>
<gene>
    <name evidence="1" type="ORF">P5673_002595</name>
</gene>
<dbReference type="Proteomes" id="UP001249851">
    <property type="component" value="Unassembled WGS sequence"/>
</dbReference>
<name>A0AAD9R425_ACRCE</name>
<protein>
    <submittedName>
        <fullName evidence="1">Uncharacterized protein</fullName>
    </submittedName>
</protein>
<keyword evidence="2" id="KW-1185">Reference proteome</keyword>
<reference evidence="1" key="1">
    <citation type="journal article" date="2023" name="G3 (Bethesda)">
        <title>Whole genome assembly and annotation of the endangered Caribbean coral Acropora cervicornis.</title>
        <authorList>
            <person name="Selwyn J.D."/>
            <person name="Vollmer S.V."/>
        </authorList>
    </citation>
    <scope>NUCLEOTIDE SEQUENCE</scope>
    <source>
        <strain evidence="1">K2</strain>
    </source>
</reference>
<dbReference type="AlphaFoldDB" id="A0AAD9R425"/>
<accession>A0AAD9R425</accession>
<dbReference type="EMBL" id="JARQWQ010000004">
    <property type="protein sequence ID" value="KAK2572361.1"/>
    <property type="molecule type" value="Genomic_DNA"/>
</dbReference>
<sequence>MSAFNTLFTICPQSTPDFFSMVHVTTEGYSSHHLGKIQVVHYWSPDLAYHSLSHCLLHLLCTGIHHKKDFACLSLADEVLKHEWTGIAPTGRPDNTRKVRVSKYVYHKQEVRFSGITPGSGKM</sequence>
<proteinExistence type="predicted"/>
<reference evidence="1" key="2">
    <citation type="journal article" date="2023" name="Science">
        <title>Genomic signatures of disease resistance in endangered staghorn corals.</title>
        <authorList>
            <person name="Vollmer S.V."/>
            <person name="Selwyn J.D."/>
            <person name="Despard B.A."/>
            <person name="Roesel C.L."/>
        </authorList>
    </citation>
    <scope>NUCLEOTIDE SEQUENCE</scope>
    <source>
        <strain evidence="1">K2</strain>
    </source>
</reference>
<organism evidence="1 2">
    <name type="scientific">Acropora cervicornis</name>
    <name type="common">Staghorn coral</name>
    <dbReference type="NCBI Taxonomy" id="6130"/>
    <lineage>
        <taxon>Eukaryota</taxon>
        <taxon>Metazoa</taxon>
        <taxon>Cnidaria</taxon>
        <taxon>Anthozoa</taxon>
        <taxon>Hexacorallia</taxon>
        <taxon>Scleractinia</taxon>
        <taxon>Astrocoeniina</taxon>
        <taxon>Acroporidae</taxon>
        <taxon>Acropora</taxon>
    </lineage>
</organism>
<evidence type="ECO:0000313" key="1">
    <source>
        <dbReference type="EMBL" id="KAK2572361.1"/>
    </source>
</evidence>